<protein>
    <recommendedName>
        <fullName evidence="8">ATP synthase subunit delta</fullName>
    </recommendedName>
</protein>
<evidence type="ECO:0000256" key="5">
    <source>
        <dbReference type="ARBA" id="ARBA00023136"/>
    </source>
</evidence>
<dbReference type="GO" id="GO:0046933">
    <property type="term" value="F:proton-transporting ATP synthase activity, rotational mechanism"/>
    <property type="evidence" value="ECO:0007669"/>
    <property type="project" value="InterPro"/>
</dbReference>
<organism evidence="7">
    <name type="scientific">marine metagenome</name>
    <dbReference type="NCBI Taxonomy" id="408172"/>
    <lineage>
        <taxon>unclassified sequences</taxon>
        <taxon>metagenomes</taxon>
        <taxon>ecological metagenomes</taxon>
    </lineage>
</organism>
<dbReference type="GO" id="GO:0016020">
    <property type="term" value="C:membrane"/>
    <property type="evidence" value="ECO:0007669"/>
    <property type="project" value="UniProtKB-SubCell"/>
</dbReference>
<keyword evidence="4" id="KW-0406">Ion transport</keyword>
<dbReference type="PRINTS" id="PR00125">
    <property type="entry name" value="ATPASEDELTA"/>
</dbReference>
<keyword evidence="3" id="KW-0375">Hydrogen ion transport</keyword>
<keyword evidence="2" id="KW-0813">Transport</keyword>
<accession>A0A382FBV2</accession>
<reference evidence="7" key="1">
    <citation type="submission" date="2018-05" db="EMBL/GenBank/DDBJ databases">
        <authorList>
            <person name="Lanie J.A."/>
            <person name="Ng W.-L."/>
            <person name="Kazmierczak K.M."/>
            <person name="Andrzejewski T.M."/>
            <person name="Davidsen T.M."/>
            <person name="Wayne K.J."/>
            <person name="Tettelin H."/>
            <person name="Glass J.I."/>
            <person name="Rusch D."/>
            <person name="Podicherti R."/>
            <person name="Tsui H.-C.T."/>
            <person name="Winkler M.E."/>
        </authorList>
    </citation>
    <scope>NUCLEOTIDE SEQUENCE</scope>
</reference>
<evidence type="ECO:0008006" key="8">
    <source>
        <dbReference type="Google" id="ProtNLM"/>
    </source>
</evidence>
<dbReference type="PANTHER" id="PTHR11910">
    <property type="entry name" value="ATP SYNTHASE DELTA CHAIN"/>
    <property type="match status" value="1"/>
</dbReference>
<dbReference type="Pfam" id="PF00213">
    <property type="entry name" value="OSCP"/>
    <property type="match status" value="1"/>
</dbReference>
<dbReference type="AlphaFoldDB" id="A0A382FBV2"/>
<dbReference type="Gene3D" id="1.10.520.20">
    <property type="entry name" value="N-terminal domain of the delta subunit of the F1F0-ATP synthase"/>
    <property type="match status" value="1"/>
</dbReference>
<dbReference type="EMBL" id="UINC01049162">
    <property type="protein sequence ID" value="SVB60588.1"/>
    <property type="molecule type" value="Genomic_DNA"/>
</dbReference>
<sequence>MSKKQSFSDTSAGRYSLALYELAEEANALDEIEKHSSSIIKLISSSDEFNSLIKDPTNQKEDQLNVILKISENYKLNNLLTKFLSFLISKRRLFYVEKILKDFIETCSKKRGEIKAELTAAKELTENEINSIKEDLTKSFSSKIKLNYKYDPSLIGGLIVQVGSTMVDTSIKNKLQQIENRMIEA</sequence>
<keyword evidence="5" id="KW-0472">Membrane</keyword>
<dbReference type="InterPro" id="IPR000711">
    <property type="entry name" value="ATPase_OSCP/dsu"/>
</dbReference>
<dbReference type="NCBIfam" id="TIGR01145">
    <property type="entry name" value="ATP_synt_delta"/>
    <property type="match status" value="1"/>
</dbReference>
<dbReference type="InterPro" id="IPR026015">
    <property type="entry name" value="ATP_synth_OSCP/delta_N_sf"/>
</dbReference>
<evidence type="ECO:0000256" key="4">
    <source>
        <dbReference type="ARBA" id="ARBA00023065"/>
    </source>
</evidence>
<comment type="subcellular location">
    <subcellularLocation>
        <location evidence="1">Membrane</location>
    </subcellularLocation>
</comment>
<keyword evidence="6" id="KW-0066">ATP synthesis</keyword>
<evidence type="ECO:0000256" key="1">
    <source>
        <dbReference type="ARBA" id="ARBA00004370"/>
    </source>
</evidence>
<evidence type="ECO:0000256" key="6">
    <source>
        <dbReference type="ARBA" id="ARBA00023310"/>
    </source>
</evidence>
<name>A0A382FBV2_9ZZZZ</name>
<evidence type="ECO:0000313" key="7">
    <source>
        <dbReference type="EMBL" id="SVB60588.1"/>
    </source>
</evidence>
<evidence type="ECO:0000256" key="3">
    <source>
        <dbReference type="ARBA" id="ARBA00022781"/>
    </source>
</evidence>
<evidence type="ECO:0000256" key="2">
    <source>
        <dbReference type="ARBA" id="ARBA00022448"/>
    </source>
</evidence>
<proteinExistence type="inferred from homology"/>
<dbReference type="HAMAP" id="MF_01416">
    <property type="entry name" value="ATP_synth_delta_bact"/>
    <property type="match status" value="1"/>
</dbReference>
<dbReference type="SUPFAM" id="SSF47928">
    <property type="entry name" value="N-terminal domain of the delta subunit of the F1F0-ATP synthase"/>
    <property type="match status" value="1"/>
</dbReference>
<gene>
    <name evidence="7" type="ORF">METZ01_LOCUS213442</name>
</gene>